<dbReference type="RefSeq" id="WP_153068602.1">
    <property type="nucleotide sequence ID" value="NZ_JBFAUK010000038.1"/>
</dbReference>
<dbReference type="SUPFAM" id="SSF51338">
    <property type="entry name" value="Composite domain of metallo-dependent hydrolases"/>
    <property type="match status" value="1"/>
</dbReference>
<dbReference type="PANTHER" id="PTHR22642">
    <property type="entry name" value="IMIDAZOLONEPROPIONASE"/>
    <property type="match status" value="1"/>
</dbReference>
<name>A0ABV3K6F0_STRON</name>
<dbReference type="Proteomes" id="UP001552594">
    <property type="component" value="Unassembled WGS sequence"/>
</dbReference>
<dbReference type="PANTHER" id="PTHR22642:SF2">
    <property type="entry name" value="PROTEIN LONG AFTER FAR-RED 3"/>
    <property type="match status" value="1"/>
</dbReference>
<proteinExistence type="predicted"/>
<protein>
    <recommendedName>
        <fullName evidence="3">Amidohydrolase</fullName>
    </recommendedName>
</protein>
<dbReference type="Gene3D" id="2.30.40.10">
    <property type="entry name" value="Urease, subunit C, domain 1"/>
    <property type="match status" value="1"/>
</dbReference>
<keyword evidence="2" id="KW-1185">Reference proteome</keyword>
<dbReference type="InterPro" id="IPR011059">
    <property type="entry name" value="Metal-dep_hydrolase_composite"/>
</dbReference>
<accession>A0ABV3K6F0</accession>
<organism evidence="1 2">
    <name type="scientific">Streptomyces orinoci</name>
    <name type="common">Streptoverticillium orinoci</name>
    <dbReference type="NCBI Taxonomy" id="67339"/>
    <lineage>
        <taxon>Bacteria</taxon>
        <taxon>Bacillati</taxon>
        <taxon>Actinomycetota</taxon>
        <taxon>Actinomycetes</taxon>
        <taxon>Kitasatosporales</taxon>
        <taxon>Streptomycetaceae</taxon>
        <taxon>Streptomyces</taxon>
    </lineage>
</organism>
<reference evidence="1 2" key="1">
    <citation type="submission" date="2024-06" db="EMBL/GenBank/DDBJ databases">
        <title>The Natural Products Discovery Center: Release of the First 8490 Sequenced Strains for Exploring Actinobacteria Biosynthetic Diversity.</title>
        <authorList>
            <person name="Kalkreuter E."/>
            <person name="Kautsar S.A."/>
            <person name="Yang D."/>
            <person name="Bader C.D."/>
            <person name="Teijaro C.N."/>
            <person name="Fluegel L."/>
            <person name="Davis C.M."/>
            <person name="Simpson J.R."/>
            <person name="Lauterbach L."/>
            <person name="Steele A.D."/>
            <person name="Gui C."/>
            <person name="Meng S."/>
            <person name="Li G."/>
            <person name="Viehrig K."/>
            <person name="Ye F."/>
            <person name="Su P."/>
            <person name="Kiefer A.F."/>
            <person name="Nichols A."/>
            <person name="Cepeda A.J."/>
            <person name="Yan W."/>
            <person name="Fan B."/>
            <person name="Jiang Y."/>
            <person name="Adhikari A."/>
            <person name="Zheng C.-J."/>
            <person name="Schuster L."/>
            <person name="Cowan T.M."/>
            <person name="Smanski M.J."/>
            <person name="Chevrette M.G."/>
            <person name="De Carvalho L.P.S."/>
            <person name="Shen B."/>
        </authorList>
    </citation>
    <scope>NUCLEOTIDE SEQUENCE [LARGE SCALE GENOMIC DNA]</scope>
    <source>
        <strain evidence="1 2">NPDC052347</strain>
    </source>
</reference>
<comment type="caution">
    <text evidence="1">The sequence shown here is derived from an EMBL/GenBank/DDBJ whole genome shotgun (WGS) entry which is preliminary data.</text>
</comment>
<evidence type="ECO:0008006" key="3">
    <source>
        <dbReference type="Google" id="ProtNLM"/>
    </source>
</evidence>
<gene>
    <name evidence="1" type="ORF">AB0L16_30550</name>
</gene>
<evidence type="ECO:0000313" key="2">
    <source>
        <dbReference type="Proteomes" id="UP001552594"/>
    </source>
</evidence>
<evidence type="ECO:0000313" key="1">
    <source>
        <dbReference type="EMBL" id="MEV5510714.1"/>
    </source>
</evidence>
<sequence length="90" mass="9226">MDPICFGGDIVTVDDARPTAEAVAVKDGRIAAVGDLAHVLDLADEGTRTANLYGRALLPGFVDAHSHLSLIGFQAGAANLLPPPGLVHEA</sequence>
<dbReference type="EMBL" id="JBFAUK010000038">
    <property type="protein sequence ID" value="MEV5510714.1"/>
    <property type="molecule type" value="Genomic_DNA"/>
</dbReference>